<gene>
    <name evidence="2" type="ORF">CVAR292_02394</name>
</gene>
<reference evidence="3" key="1">
    <citation type="submission" date="2015-11" db="EMBL/GenBank/DDBJ databases">
        <authorList>
            <person name="Dugat-Bony E."/>
        </authorList>
    </citation>
    <scope>NUCLEOTIDE SEQUENCE [LARGE SCALE GENOMIC DNA]</scope>
    <source>
        <strain evidence="3">Mu292</strain>
    </source>
</reference>
<sequence length="257" mass="28487">MTMISATDSFSSTFNIGGTVTSVRQERNSLTGGSWYRIGLNSTLPVTLAAGDEERVVPKVGDVIHVEAELYFSRTLPLIDPPTLTHGSGFTEPSSDSPGQHSDYFAPLHEQEGDDEDSTDDSPFTPLAHLYSVPESIVREISSKLILAGLSVDFLEEVVQEISYSGSFHDTDRSQISDLTVSALRAIDCEDEALRLARKIFENEPSYISFTLLMECCHDRSERFVRQEITWVDYLITHEACPDAGLIRSSEAFQLPD</sequence>
<dbReference type="EMBL" id="FAUH01000017">
    <property type="protein sequence ID" value="CUU67041.1"/>
    <property type="molecule type" value="Genomic_DNA"/>
</dbReference>
<evidence type="ECO:0000256" key="1">
    <source>
        <dbReference type="SAM" id="MobiDB-lite"/>
    </source>
</evidence>
<protein>
    <submittedName>
        <fullName evidence="2">Uncharacterized protein</fullName>
    </submittedName>
</protein>
<feature type="compositionally biased region" description="Polar residues" evidence="1">
    <location>
        <begin position="85"/>
        <end position="100"/>
    </location>
</feature>
<organism evidence="2 3">
    <name type="scientific">Corynebacterium variabile</name>
    <dbReference type="NCBI Taxonomy" id="1727"/>
    <lineage>
        <taxon>Bacteria</taxon>
        <taxon>Bacillati</taxon>
        <taxon>Actinomycetota</taxon>
        <taxon>Actinomycetes</taxon>
        <taxon>Mycobacteriales</taxon>
        <taxon>Corynebacteriaceae</taxon>
        <taxon>Corynebacterium</taxon>
    </lineage>
</organism>
<evidence type="ECO:0000313" key="3">
    <source>
        <dbReference type="Proteomes" id="UP000182498"/>
    </source>
</evidence>
<accession>A0A0X2NQQ8</accession>
<dbReference type="Proteomes" id="UP000182498">
    <property type="component" value="Unassembled WGS sequence"/>
</dbReference>
<evidence type="ECO:0000313" key="2">
    <source>
        <dbReference type="EMBL" id="CUU67041.1"/>
    </source>
</evidence>
<name>A0A0X2NQQ8_9CORY</name>
<feature type="region of interest" description="Disordered" evidence="1">
    <location>
        <begin position="83"/>
        <end position="125"/>
    </location>
</feature>
<keyword evidence="3" id="KW-1185">Reference proteome</keyword>
<dbReference type="AlphaFoldDB" id="A0A0X2NQQ8"/>
<proteinExistence type="predicted"/>